<dbReference type="InterPro" id="IPR025230">
    <property type="entry name" value="DUF4172"/>
</dbReference>
<dbReference type="InterPro" id="IPR003812">
    <property type="entry name" value="Fido"/>
</dbReference>
<dbReference type="Gene3D" id="1.10.3290.10">
    <property type="entry name" value="Fido-like domain"/>
    <property type="match status" value="1"/>
</dbReference>
<reference evidence="2 3" key="1">
    <citation type="submission" date="2020-11" db="EMBL/GenBank/DDBJ databases">
        <title>Algicoccus daihaiensis sp.nov., isolated from Daihai Lake in Inner Mongolia.</title>
        <authorList>
            <person name="Kai J."/>
        </authorList>
    </citation>
    <scope>NUCLEOTIDE SEQUENCE [LARGE SCALE GENOMIC DNA]</scope>
    <source>
        <strain evidence="3">f23</strain>
    </source>
</reference>
<evidence type="ECO:0000313" key="3">
    <source>
        <dbReference type="Proteomes" id="UP000831607"/>
    </source>
</evidence>
<feature type="domain" description="Fido" evidence="1">
    <location>
        <begin position="113"/>
        <end position="245"/>
    </location>
</feature>
<dbReference type="InterPro" id="IPR036597">
    <property type="entry name" value="Fido-like_dom_sf"/>
</dbReference>
<gene>
    <name evidence="2" type="ORF">DHf2319_00345</name>
</gene>
<dbReference type="PANTHER" id="PTHR13504:SF33">
    <property type="entry name" value="FIC FAMILY PROTEIN"/>
    <property type="match status" value="1"/>
</dbReference>
<dbReference type="Pfam" id="PF13776">
    <property type="entry name" value="DUF4172"/>
    <property type="match status" value="1"/>
</dbReference>
<evidence type="ECO:0000259" key="1">
    <source>
        <dbReference type="PROSITE" id="PS51459"/>
    </source>
</evidence>
<evidence type="ECO:0000313" key="2">
    <source>
        <dbReference type="EMBL" id="UOD50433.1"/>
    </source>
</evidence>
<accession>A0ABY4AKE0</accession>
<dbReference type="SUPFAM" id="SSF140931">
    <property type="entry name" value="Fic-like"/>
    <property type="match status" value="1"/>
</dbReference>
<dbReference type="Pfam" id="PF02661">
    <property type="entry name" value="Fic"/>
    <property type="match status" value="1"/>
</dbReference>
<dbReference type="PANTHER" id="PTHR13504">
    <property type="entry name" value="FIDO DOMAIN-CONTAINING PROTEIN DDB_G0283145"/>
    <property type="match status" value="1"/>
</dbReference>
<sequence>MTWIWQQPDWPQFRYDPQCYREGANTFHRCAERVAGRFETLPSAIRNEALVALMQSEALSTSAIEGESLDHHSVRSSLLSLIASDSIPENTDQKAAGAALLLIDVRKNWNQPLSDELLGRWQSMAVPDQRYTLITRGAYRHDPSAMQIVSGPYGRPTVHYEAPPSSDVPKEMAQFIDWYNQSKPTKEQKPLAGLVRAGIAHLWFEAIHPFDDGNGRVGRAISDHALSQSLGYPPHGMSGNFYGGR</sequence>
<dbReference type="RefSeq" id="WP_243478835.1">
    <property type="nucleotide sequence ID" value="NZ_CP063982.1"/>
</dbReference>
<dbReference type="InterPro" id="IPR040198">
    <property type="entry name" value="Fido_containing"/>
</dbReference>
<dbReference type="PROSITE" id="PS51459">
    <property type="entry name" value="FIDO"/>
    <property type="match status" value="1"/>
</dbReference>
<keyword evidence="3" id="KW-1185">Reference proteome</keyword>
<proteinExistence type="predicted"/>
<dbReference type="Proteomes" id="UP000831607">
    <property type="component" value="Chromosome"/>
</dbReference>
<dbReference type="EMBL" id="CP063982">
    <property type="protein sequence ID" value="UOD50433.1"/>
    <property type="molecule type" value="Genomic_DNA"/>
</dbReference>
<name>A0ABY4AKE0_9BURK</name>
<organism evidence="2 3">
    <name type="scientific">Orrella daihaiensis</name>
    <dbReference type="NCBI Taxonomy" id="2782176"/>
    <lineage>
        <taxon>Bacteria</taxon>
        <taxon>Pseudomonadati</taxon>
        <taxon>Pseudomonadota</taxon>
        <taxon>Betaproteobacteria</taxon>
        <taxon>Burkholderiales</taxon>
        <taxon>Alcaligenaceae</taxon>
        <taxon>Orrella</taxon>
    </lineage>
</organism>
<protein>
    <submittedName>
        <fullName evidence="2">Fic family protein</fullName>
    </submittedName>
</protein>